<proteinExistence type="predicted"/>
<protein>
    <submittedName>
        <fullName evidence="1">Uncharacterized protein</fullName>
    </submittedName>
</protein>
<evidence type="ECO:0000313" key="1">
    <source>
        <dbReference type="EMBL" id="CAN0343814.1"/>
    </source>
</evidence>
<dbReference type="EMBL" id="OX596110">
    <property type="protein sequence ID" value="CAN0343814.1"/>
    <property type="molecule type" value="Genomic_DNA"/>
</dbReference>
<reference evidence="1" key="1">
    <citation type="submission" date="2023-05" db="EMBL/GenBank/DDBJ databases">
        <authorList>
            <consortium name="ELIXIR-Norway"/>
        </authorList>
    </citation>
    <scope>NUCLEOTIDE SEQUENCE</scope>
</reference>
<name>A0AC59ZB18_RANTA</name>
<reference evidence="1" key="2">
    <citation type="submission" date="2025-03" db="EMBL/GenBank/DDBJ databases">
        <authorList>
            <consortium name="ELIXIR-Norway"/>
            <consortium name="Elixir Norway"/>
        </authorList>
    </citation>
    <scope>NUCLEOTIDE SEQUENCE</scope>
</reference>
<gene>
    <name evidence="1" type="ORF">MRATA1EN22A_LOCUS16097</name>
</gene>
<accession>A0AC59ZB18</accession>
<evidence type="ECO:0000313" key="2">
    <source>
        <dbReference type="Proteomes" id="UP001162501"/>
    </source>
</evidence>
<sequence length="166" mass="18505">MQIVGQRFIFIYGLLIICLCIQSLKRDPVQGAPPLELNQDLVKGRRTSHGLPSRIASLGWTTISWVSFVVSPLNGTLHCSLLVLLHHCELEKAGQGVAEQEKEIHSEIQHTVKNSENIPKSYKKKRLMALGRGAVRLAADMAVASVEGRPTMERCPRVQRENSRQS</sequence>
<dbReference type="Proteomes" id="UP001162501">
    <property type="component" value="Chromosome 26"/>
</dbReference>
<organism evidence="1 2">
    <name type="scientific">Rangifer tarandus platyrhynchus</name>
    <name type="common">Svalbard reindeer</name>
    <dbReference type="NCBI Taxonomy" id="3082113"/>
    <lineage>
        <taxon>Eukaryota</taxon>
        <taxon>Metazoa</taxon>
        <taxon>Chordata</taxon>
        <taxon>Craniata</taxon>
        <taxon>Vertebrata</taxon>
        <taxon>Euteleostomi</taxon>
        <taxon>Mammalia</taxon>
        <taxon>Eutheria</taxon>
        <taxon>Laurasiatheria</taxon>
        <taxon>Artiodactyla</taxon>
        <taxon>Ruminantia</taxon>
        <taxon>Pecora</taxon>
        <taxon>Cervidae</taxon>
        <taxon>Odocoileinae</taxon>
        <taxon>Rangifer</taxon>
    </lineage>
</organism>